<proteinExistence type="predicted"/>
<dbReference type="AlphaFoldDB" id="A0A1D2YWL7"/>
<dbReference type="Proteomes" id="UP000243739">
    <property type="component" value="Unassembled WGS sequence"/>
</dbReference>
<evidence type="ECO:0008006" key="3">
    <source>
        <dbReference type="Google" id="ProtNLM"/>
    </source>
</evidence>
<comment type="caution">
    <text evidence="1">The sequence shown here is derived from an EMBL/GenBank/DDBJ whole genome shotgun (WGS) entry which is preliminary data.</text>
</comment>
<name>A0A1D2YWL7_9BACI</name>
<dbReference type="InterPro" id="IPR020277">
    <property type="entry name" value="DUF2624"/>
</dbReference>
<organism evidence="1 2">
    <name type="scientific">Vulcanibacillus modesticaldus</name>
    <dbReference type="NCBI Taxonomy" id="337097"/>
    <lineage>
        <taxon>Bacteria</taxon>
        <taxon>Bacillati</taxon>
        <taxon>Bacillota</taxon>
        <taxon>Bacilli</taxon>
        <taxon>Bacillales</taxon>
        <taxon>Bacillaceae</taxon>
        <taxon>Vulcanibacillus</taxon>
    </lineage>
</organism>
<dbReference type="Pfam" id="PF11116">
    <property type="entry name" value="DUF2624"/>
    <property type="match status" value="1"/>
</dbReference>
<gene>
    <name evidence="1" type="ORF">BHF71_06550</name>
</gene>
<evidence type="ECO:0000313" key="2">
    <source>
        <dbReference type="Proteomes" id="UP000243739"/>
    </source>
</evidence>
<reference evidence="1 2" key="1">
    <citation type="submission" date="2016-09" db="EMBL/GenBank/DDBJ databases">
        <title>Draft genome sequence for the type strain of Vulcanibacillus modesticaldus BR, a strictly anaerobic, moderately thermophilic, and nitrate-reducing bacterium from deep sea-hydrothermal vents of the Mid-Atlantic Ridge.</title>
        <authorList>
            <person name="Abin C.A."/>
            <person name="Hollibaugh J.T."/>
        </authorList>
    </citation>
    <scope>NUCLEOTIDE SEQUENCE [LARGE SCALE GENOMIC DNA]</scope>
    <source>
        <strain evidence="1 2">BR</strain>
    </source>
</reference>
<protein>
    <recommendedName>
        <fullName evidence="3">tRNA methyltransferase</fullName>
    </recommendedName>
</protein>
<sequence>MNSKLNPITRKFVNQRINTITPAELINLANQYHIPLSIEEAVNIIRILRKEKINIANKHQIMRLIKKIEKVVPPKTFKKIINLLKQF</sequence>
<evidence type="ECO:0000313" key="1">
    <source>
        <dbReference type="EMBL" id="OEG00058.1"/>
    </source>
</evidence>
<accession>A0A1D2YWL7</accession>
<keyword evidence="2" id="KW-1185">Reference proteome</keyword>
<dbReference type="EMBL" id="MIJF01000009">
    <property type="protein sequence ID" value="OEG00058.1"/>
    <property type="molecule type" value="Genomic_DNA"/>
</dbReference>